<dbReference type="OrthoDB" id="6516566at2759"/>
<keyword evidence="3" id="KW-1185">Reference proteome</keyword>
<feature type="region of interest" description="Disordered" evidence="1">
    <location>
        <begin position="207"/>
        <end position="246"/>
    </location>
</feature>
<evidence type="ECO:0000313" key="2">
    <source>
        <dbReference type="EMBL" id="GMH56662.1"/>
    </source>
</evidence>
<dbReference type="EMBL" id="BRXZ01002196">
    <property type="protein sequence ID" value="GMH56662.1"/>
    <property type="molecule type" value="Genomic_DNA"/>
</dbReference>
<sequence length="267" mass="30009">MEKEMTREMRTCLSSLETATMLSPNQVTRQVNGGGREGGGDEYRSKIAAHEGVVRSLRARLGALASQVTDLHCEAACLKSDKSDLSKMVVSRDLDLEAERKVTERLNVDLEVCRGTLIAARGKHEEEINELRTIMCGVKMEKEAGEKKALERDRANASVIRAMKHKLVEVESYLCSAEGREYSKLEGRLAETKLRLVMALSERDEMEMELREREGTGTEGVRSEWGSECEWGGEKENNGEERGKPFTVYNYEEPEVRKVLGSFNGKK</sequence>
<evidence type="ECO:0000256" key="1">
    <source>
        <dbReference type="SAM" id="MobiDB-lite"/>
    </source>
</evidence>
<comment type="caution">
    <text evidence="2">The sequence shown here is derived from an EMBL/GenBank/DDBJ whole genome shotgun (WGS) entry which is preliminary data.</text>
</comment>
<evidence type="ECO:0000313" key="3">
    <source>
        <dbReference type="Proteomes" id="UP001165082"/>
    </source>
</evidence>
<reference evidence="2" key="1">
    <citation type="submission" date="2022-07" db="EMBL/GenBank/DDBJ databases">
        <title>Genome analysis of Parmales, a sister group of diatoms, reveals the evolutionary specialization of diatoms from phago-mixotrophs to photoautotrophs.</title>
        <authorList>
            <person name="Ban H."/>
            <person name="Sato S."/>
            <person name="Yoshikawa S."/>
            <person name="Kazumasa Y."/>
            <person name="Nakamura Y."/>
            <person name="Ichinomiya M."/>
            <person name="Saitoh K."/>
            <person name="Sato N."/>
            <person name="Blanc-Mathieu R."/>
            <person name="Endo H."/>
            <person name="Kuwata A."/>
            <person name="Ogata H."/>
        </authorList>
    </citation>
    <scope>NUCLEOTIDE SEQUENCE</scope>
</reference>
<protein>
    <submittedName>
        <fullName evidence="2">Uncharacterized protein</fullName>
    </submittedName>
</protein>
<proteinExistence type="predicted"/>
<organism evidence="2 3">
    <name type="scientific">Triparma retinervis</name>
    <dbReference type="NCBI Taxonomy" id="2557542"/>
    <lineage>
        <taxon>Eukaryota</taxon>
        <taxon>Sar</taxon>
        <taxon>Stramenopiles</taxon>
        <taxon>Ochrophyta</taxon>
        <taxon>Bolidophyceae</taxon>
        <taxon>Parmales</taxon>
        <taxon>Triparmaceae</taxon>
        <taxon>Triparma</taxon>
    </lineage>
</organism>
<dbReference type="AlphaFoldDB" id="A0A9W6ZSP5"/>
<accession>A0A9W6ZSP5</accession>
<dbReference type="Proteomes" id="UP001165082">
    <property type="component" value="Unassembled WGS sequence"/>
</dbReference>
<gene>
    <name evidence="2" type="ORF">TrRE_jg12942</name>
</gene>
<name>A0A9W6ZSP5_9STRA</name>
<feature type="compositionally biased region" description="Low complexity" evidence="1">
    <location>
        <begin position="219"/>
        <end position="230"/>
    </location>
</feature>
<feature type="compositionally biased region" description="Basic and acidic residues" evidence="1">
    <location>
        <begin position="232"/>
        <end position="244"/>
    </location>
</feature>